<dbReference type="Proteomes" id="UP000036987">
    <property type="component" value="Unassembled WGS sequence"/>
</dbReference>
<accession>A0A0K9NQB5</accession>
<organism evidence="6 7">
    <name type="scientific">Zostera marina</name>
    <name type="common">Eelgrass</name>
    <dbReference type="NCBI Taxonomy" id="29655"/>
    <lineage>
        <taxon>Eukaryota</taxon>
        <taxon>Viridiplantae</taxon>
        <taxon>Streptophyta</taxon>
        <taxon>Embryophyta</taxon>
        <taxon>Tracheophyta</taxon>
        <taxon>Spermatophyta</taxon>
        <taxon>Magnoliopsida</taxon>
        <taxon>Liliopsida</taxon>
        <taxon>Zosteraceae</taxon>
        <taxon>Zostera</taxon>
    </lineage>
</organism>
<feature type="domain" description="SWIM-type" evidence="5">
    <location>
        <begin position="236"/>
        <end position="274"/>
    </location>
</feature>
<keyword evidence="7" id="KW-1185">Reference proteome</keyword>
<evidence type="ECO:0000256" key="2">
    <source>
        <dbReference type="ARBA" id="ARBA00022771"/>
    </source>
</evidence>
<name>A0A0K9NQB5_ZOSMR</name>
<dbReference type="PROSITE" id="PS50966">
    <property type="entry name" value="ZF_SWIM"/>
    <property type="match status" value="1"/>
</dbReference>
<comment type="caution">
    <text evidence="6">The sequence shown here is derived from an EMBL/GenBank/DDBJ whole genome shotgun (WGS) entry which is preliminary data.</text>
</comment>
<proteinExistence type="predicted"/>
<dbReference type="PANTHER" id="PTHR47718:SF7">
    <property type="entry name" value="PROTEIN FAR1-RELATED SEQUENCE"/>
    <property type="match status" value="1"/>
</dbReference>
<evidence type="ECO:0000313" key="7">
    <source>
        <dbReference type="Proteomes" id="UP000036987"/>
    </source>
</evidence>
<gene>
    <name evidence="6" type="ORF">ZOSMA_7G01710</name>
</gene>
<dbReference type="EMBL" id="LFYR01001978">
    <property type="protein sequence ID" value="KMZ58140.1"/>
    <property type="molecule type" value="Genomic_DNA"/>
</dbReference>
<protein>
    <recommendedName>
        <fullName evidence="5">SWIM-type domain-containing protein</fullName>
    </recommendedName>
</protein>
<evidence type="ECO:0000256" key="4">
    <source>
        <dbReference type="PROSITE-ProRule" id="PRU00325"/>
    </source>
</evidence>
<keyword evidence="3" id="KW-0862">Zinc</keyword>
<reference evidence="7" key="1">
    <citation type="journal article" date="2016" name="Nature">
        <title>The genome of the seagrass Zostera marina reveals angiosperm adaptation to the sea.</title>
        <authorList>
            <person name="Olsen J.L."/>
            <person name="Rouze P."/>
            <person name="Verhelst B."/>
            <person name="Lin Y.-C."/>
            <person name="Bayer T."/>
            <person name="Collen J."/>
            <person name="Dattolo E."/>
            <person name="De Paoli E."/>
            <person name="Dittami S."/>
            <person name="Maumus F."/>
            <person name="Michel G."/>
            <person name="Kersting A."/>
            <person name="Lauritano C."/>
            <person name="Lohaus R."/>
            <person name="Toepel M."/>
            <person name="Tonon T."/>
            <person name="Vanneste K."/>
            <person name="Amirebrahimi M."/>
            <person name="Brakel J."/>
            <person name="Bostroem C."/>
            <person name="Chovatia M."/>
            <person name="Grimwood J."/>
            <person name="Jenkins J.W."/>
            <person name="Jueterbock A."/>
            <person name="Mraz A."/>
            <person name="Stam W.T."/>
            <person name="Tice H."/>
            <person name="Bornberg-Bauer E."/>
            <person name="Green P.J."/>
            <person name="Pearson G.A."/>
            <person name="Procaccini G."/>
            <person name="Duarte C.M."/>
            <person name="Schmutz J."/>
            <person name="Reusch T.B.H."/>
            <person name="Van de Peer Y."/>
        </authorList>
    </citation>
    <scope>NUCLEOTIDE SEQUENCE [LARGE SCALE GENOMIC DNA]</scope>
    <source>
        <strain evidence="7">cv. Finnish</strain>
    </source>
</reference>
<dbReference type="PANTHER" id="PTHR47718">
    <property type="entry name" value="OS01G0519700 PROTEIN"/>
    <property type="match status" value="1"/>
</dbReference>
<dbReference type="InterPro" id="IPR004330">
    <property type="entry name" value="FAR1_DNA_bnd_dom"/>
</dbReference>
<dbReference type="Pfam" id="PF04434">
    <property type="entry name" value="SWIM"/>
    <property type="match status" value="1"/>
</dbReference>
<dbReference type="GO" id="GO:0008270">
    <property type="term" value="F:zinc ion binding"/>
    <property type="evidence" value="ECO:0007669"/>
    <property type="project" value="UniProtKB-KW"/>
</dbReference>
<dbReference type="InterPro" id="IPR007527">
    <property type="entry name" value="Znf_SWIM"/>
</dbReference>
<sequence>MGYAGNIGFNVRMGSTKISDHEMVGRRMLYSKQGYAPLTDTTNNVIDRKHRRIRNSRSGCLAMIYISLDRSTRLWRVVNFIEDHNHPLVTPSKRRYLPVNRVITPLSRTLFQSLNTSNISPNDQYCVAAQEAGGFDHMQYTPSDLSNMRRDDRCNIIQRDADLLIELFEERRNKSSDFFFSFTRHDNGHLSNLFWADPGCRHDYDLFGDSITFDTTYKTNKYNLIFDAVSIGSFEVSGTIDIGDEGVYAKCTCRLFESFGIPCRHIICYITLNTISILPETLVCNHWRAIQRKRPTTSSHTTDLNDTGNLRPLFNHLISLAGESKAKIIYARKILEDGIKSITDNQTGSDIAKVHGSITRFHDSNTQSIDIGNPEVARTKGCGNGGRPSKKSERFISKRMINMPIKTKIVLYLWNKGT</sequence>
<dbReference type="OrthoDB" id="691593at2759"/>
<evidence type="ECO:0000256" key="3">
    <source>
        <dbReference type="ARBA" id="ARBA00022833"/>
    </source>
</evidence>
<keyword evidence="1" id="KW-0479">Metal-binding</keyword>
<dbReference type="AlphaFoldDB" id="A0A0K9NQB5"/>
<dbReference type="OMA" id="HENTEYF"/>
<dbReference type="Pfam" id="PF03101">
    <property type="entry name" value="FAR1"/>
    <property type="match status" value="1"/>
</dbReference>
<evidence type="ECO:0000259" key="5">
    <source>
        <dbReference type="PROSITE" id="PS50966"/>
    </source>
</evidence>
<dbReference type="SMART" id="SM00575">
    <property type="entry name" value="ZnF_PMZ"/>
    <property type="match status" value="1"/>
</dbReference>
<keyword evidence="2 4" id="KW-0863">Zinc-finger</keyword>
<evidence type="ECO:0000256" key="1">
    <source>
        <dbReference type="ARBA" id="ARBA00022723"/>
    </source>
</evidence>
<dbReference type="InterPro" id="IPR006564">
    <property type="entry name" value="Znf_PMZ"/>
</dbReference>
<evidence type="ECO:0000313" key="6">
    <source>
        <dbReference type="EMBL" id="KMZ58140.1"/>
    </source>
</evidence>